<evidence type="ECO:0000313" key="1">
    <source>
        <dbReference type="EMBL" id="OSN05710.1"/>
    </source>
</evidence>
<dbReference type="EMBL" id="LUTQ01000011">
    <property type="protein sequence ID" value="OSN10976.1"/>
    <property type="molecule type" value="Genomic_DNA"/>
</dbReference>
<evidence type="ECO:0000313" key="3">
    <source>
        <dbReference type="Proteomes" id="UP000194020"/>
    </source>
</evidence>
<organism evidence="1 3">
    <name type="scientific">Lonsdalea iberica</name>
    <dbReference type="NCBI Taxonomy" id="1082703"/>
    <lineage>
        <taxon>Bacteria</taxon>
        <taxon>Pseudomonadati</taxon>
        <taxon>Pseudomonadota</taxon>
        <taxon>Gammaproteobacteria</taxon>
        <taxon>Enterobacterales</taxon>
        <taxon>Pectobacteriaceae</taxon>
        <taxon>Lonsdalea</taxon>
    </lineage>
</organism>
<dbReference type="NCBIfam" id="NF008265">
    <property type="entry name" value="PRK11037.1"/>
    <property type="match status" value="1"/>
</dbReference>
<sequence>MRQNFIRRSTGVMHTNKEKTPIDRATLLAEANTLIKNHDDYLQGIEATDVEQKNGVLVFRGDYFLDDEGLPSRKTTAVFNMFKYLAHELSDKYSLKD</sequence>
<evidence type="ECO:0000313" key="4">
    <source>
        <dbReference type="Proteomes" id="UP000194040"/>
    </source>
</evidence>
<proteinExistence type="predicted"/>
<evidence type="ECO:0000313" key="2">
    <source>
        <dbReference type="EMBL" id="OSN10976.1"/>
    </source>
</evidence>
<dbReference type="Proteomes" id="UP000194020">
    <property type="component" value="Unassembled WGS sequence"/>
</dbReference>
<gene>
    <name evidence="1" type="ORF">AU511_09075</name>
    <name evidence="2" type="ORF">AU512_05515</name>
</gene>
<dbReference type="InterPro" id="IPR019633">
    <property type="entry name" value="DUF2498"/>
</dbReference>
<dbReference type="EMBL" id="LUTP01000019">
    <property type="protein sequence ID" value="OSN05710.1"/>
    <property type="molecule type" value="Genomic_DNA"/>
</dbReference>
<dbReference type="OrthoDB" id="6215372at2"/>
<dbReference type="Pfam" id="PF10692">
    <property type="entry name" value="DUF2498"/>
    <property type="match status" value="1"/>
</dbReference>
<dbReference type="InterPro" id="IPR038191">
    <property type="entry name" value="YciN_sf"/>
</dbReference>
<dbReference type="AlphaFoldDB" id="A0A1X3RUV8"/>
<protein>
    <recommendedName>
        <fullName evidence="5">Protein yciN</fullName>
    </recommendedName>
</protein>
<reference evidence="3 4" key="1">
    <citation type="submission" date="2016-02" db="EMBL/GenBank/DDBJ databases">
        <title>Species-wide whole genome sequencing reveals diversity, host range in Lonsdalea quercina.</title>
        <authorList>
            <person name="Li Y."/>
        </authorList>
    </citation>
    <scope>NUCLEOTIDE SEQUENCE [LARGE SCALE GENOMIC DNA]</scope>
    <source>
        <strain evidence="1 3">LMG 26264</strain>
        <strain evidence="2 4">LMG 26265</strain>
    </source>
</reference>
<comment type="caution">
    <text evidence="1">The sequence shown here is derived from an EMBL/GenBank/DDBJ whole genome shotgun (WGS) entry which is preliminary data.</text>
</comment>
<dbReference type="Proteomes" id="UP000194040">
    <property type="component" value="Unassembled WGS sequence"/>
</dbReference>
<name>A0A1X3RUV8_9GAMM</name>
<evidence type="ECO:0008006" key="5">
    <source>
        <dbReference type="Google" id="ProtNLM"/>
    </source>
</evidence>
<keyword evidence="4" id="KW-1185">Reference proteome</keyword>
<dbReference type="Gene3D" id="3.30.300.360">
    <property type="entry name" value="Protein of unknown function (DUF2498)"/>
    <property type="match status" value="1"/>
</dbReference>
<accession>A0A1X3RUV8</accession>